<dbReference type="PANTHER" id="PTHR47151:SF2">
    <property type="entry name" value="AMINO ACID BINDING PROTEIN"/>
    <property type="match status" value="1"/>
</dbReference>
<dbReference type="AlphaFoldDB" id="A0A4P6WYX2"/>
<dbReference type="PRINTS" id="PR00337">
    <property type="entry name" value="LEUILEVALBP"/>
</dbReference>
<comment type="similarity">
    <text evidence="1">Belongs to the leucine-binding protein family.</text>
</comment>
<dbReference type="KEGG" id="hpse:HPF_09235"/>
<organism evidence="6 7">
    <name type="scientific">Hydrogenophaga pseudoflava</name>
    <name type="common">Pseudomonas carboxydoflava</name>
    <dbReference type="NCBI Taxonomy" id="47421"/>
    <lineage>
        <taxon>Bacteria</taxon>
        <taxon>Pseudomonadati</taxon>
        <taxon>Pseudomonadota</taxon>
        <taxon>Betaproteobacteria</taxon>
        <taxon>Burkholderiales</taxon>
        <taxon>Comamonadaceae</taxon>
        <taxon>Hydrogenophaga</taxon>
    </lineage>
</organism>
<dbReference type="EMBL" id="CP037867">
    <property type="protein sequence ID" value="QBM27869.1"/>
    <property type="molecule type" value="Genomic_DNA"/>
</dbReference>
<dbReference type="PANTHER" id="PTHR47151">
    <property type="entry name" value="LEU/ILE/VAL-BINDING ABC TRANSPORTER SUBUNIT"/>
    <property type="match status" value="1"/>
</dbReference>
<reference evidence="6 7" key="1">
    <citation type="submission" date="2019-03" db="EMBL/GenBank/DDBJ databases">
        <authorList>
            <person name="Sebastian G."/>
            <person name="Baumann P."/>
            <person name="Ruckert C."/>
            <person name="Kalinowski J."/>
            <person name="Nebel B."/>
            <person name="Takors R."/>
            <person name="Blombach B."/>
        </authorList>
    </citation>
    <scope>NUCLEOTIDE SEQUENCE [LARGE SCALE GENOMIC DNA]</scope>
    <source>
        <strain evidence="6 7">DSM 1084</strain>
    </source>
</reference>
<dbReference type="InterPro" id="IPR028081">
    <property type="entry name" value="Leu-bd"/>
</dbReference>
<sequence>MNTELKLAVLAAAVALAACGKKEEAAAPAAEATAPAAGELVVRIGHVGATSGAVAHLGKDNENGARLAIEELNAAGVKIGNQTARFELLAEDDAADPKQATAAAQKLVDTNVNGVVGHLTSGATLPASLIYHEAGIPQITPSSTNPKFTRQGFPGAFRLVADDTQQGGAMGRYTVQGLKARTVAVIDDRTAYGQGLADEFEKAAKAAGAEVVGREYTNDKATDFNAILTSLKDKKPDVIFFGGMDAVGGPMLRQMKTLGYTSKLVGGDGLCTAEMITLSAEALGDGQVYCVEAGGVDGDEVAANDKFRADFKAKYGVDVQAYAGYAYDGVKLLASAMQAAGSADPKQYLPALKAIQYQGASGKVVFDDKGDRQNAALTLYTFKAGQREKLAVIR</sequence>
<protein>
    <submittedName>
        <fullName evidence="6">Leucine-, isoleucine-, valine-, threonine-, and alanine-binding protein</fullName>
    </submittedName>
</protein>
<evidence type="ECO:0000259" key="5">
    <source>
        <dbReference type="Pfam" id="PF13458"/>
    </source>
</evidence>
<evidence type="ECO:0000256" key="1">
    <source>
        <dbReference type="ARBA" id="ARBA00010062"/>
    </source>
</evidence>
<dbReference type="InterPro" id="IPR000709">
    <property type="entry name" value="Leu_Ile_Val-bd"/>
</dbReference>
<dbReference type="Pfam" id="PF13458">
    <property type="entry name" value="Peripla_BP_6"/>
    <property type="match status" value="1"/>
</dbReference>
<evidence type="ECO:0000256" key="4">
    <source>
        <dbReference type="ARBA" id="ARBA00022970"/>
    </source>
</evidence>
<keyword evidence="2" id="KW-0813">Transport</keyword>
<gene>
    <name evidence="6" type="primary">braC5</name>
    <name evidence="6" type="ORF">HPF_09235</name>
</gene>
<keyword evidence="3" id="KW-0732">Signal</keyword>
<keyword evidence="7" id="KW-1185">Reference proteome</keyword>
<evidence type="ECO:0000256" key="2">
    <source>
        <dbReference type="ARBA" id="ARBA00022448"/>
    </source>
</evidence>
<dbReference type="SUPFAM" id="SSF53822">
    <property type="entry name" value="Periplasmic binding protein-like I"/>
    <property type="match status" value="1"/>
</dbReference>
<dbReference type="CDD" id="cd06342">
    <property type="entry name" value="PBP1_ABC_LIVBP-like"/>
    <property type="match status" value="1"/>
</dbReference>
<name>A0A4P6WYX2_HYDPS</name>
<feature type="domain" description="Leucine-binding protein" evidence="5">
    <location>
        <begin position="42"/>
        <end position="384"/>
    </location>
</feature>
<accession>A0A4P6WYX2</accession>
<dbReference type="RefSeq" id="WP_079366020.1">
    <property type="nucleotide sequence ID" value="NZ_CP037867.1"/>
</dbReference>
<dbReference type="Gene3D" id="3.40.50.2300">
    <property type="match status" value="2"/>
</dbReference>
<keyword evidence="4" id="KW-0029">Amino-acid transport</keyword>
<proteinExistence type="inferred from homology"/>
<dbReference type="GO" id="GO:0006865">
    <property type="term" value="P:amino acid transport"/>
    <property type="evidence" value="ECO:0007669"/>
    <property type="project" value="UniProtKB-KW"/>
</dbReference>
<dbReference type="PROSITE" id="PS51257">
    <property type="entry name" value="PROKAR_LIPOPROTEIN"/>
    <property type="match status" value="1"/>
</dbReference>
<evidence type="ECO:0000313" key="7">
    <source>
        <dbReference type="Proteomes" id="UP000293912"/>
    </source>
</evidence>
<evidence type="ECO:0000313" key="6">
    <source>
        <dbReference type="EMBL" id="QBM27869.1"/>
    </source>
</evidence>
<dbReference type="InterPro" id="IPR028082">
    <property type="entry name" value="Peripla_BP_I"/>
</dbReference>
<evidence type="ECO:0000256" key="3">
    <source>
        <dbReference type="ARBA" id="ARBA00022729"/>
    </source>
</evidence>
<dbReference type="Proteomes" id="UP000293912">
    <property type="component" value="Chromosome"/>
</dbReference>